<keyword evidence="1" id="KW-1133">Transmembrane helix</keyword>
<comment type="caution">
    <text evidence="3">The sequence shown here is derived from an EMBL/GenBank/DDBJ whole genome shotgun (WGS) entry which is preliminary data.</text>
</comment>
<dbReference type="EMBL" id="QREV01000004">
    <property type="protein sequence ID" value="RDU50672.1"/>
    <property type="molecule type" value="Genomic_DNA"/>
</dbReference>
<feature type="transmembrane region" description="Helical" evidence="1">
    <location>
        <begin position="6"/>
        <end position="28"/>
    </location>
</feature>
<feature type="transmembrane region" description="Helical" evidence="1">
    <location>
        <begin position="187"/>
        <end position="210"/>
    </location>
</feature>
<dbReference type="RefSeq" id="WP_115498193.1">
    <property type="nucleotide sequence ID" value="NZ_JACRTI010000004.1"/>
</dbReference>
<dbReference type="Proteomes" id="UP000256321">
    <property type="component" value="Unassembled WGS sequence"/>
</dbReference>
<name>A0A3D8HIX2_9BACT</name>
<keyword evidence="1" id="KW-0812">Transmembrane</keyword>
<feature type="transmembrane region" description="Helical" evidence="1">
    <location>
        <begin position="147"/>
        <end position="175"/>
    </location>
</feature>
<feature type="transmembrane region" description="Helical" evidence="1">
    <location>
        <begin position="64"/>
        <end position="88"/>
    </location>
</feature>
<reference evidence="2 5" key="2">
    <citation type="submission" date="2020-08" db="EMBL/GenBank/DDBJ databases">
        <title>Genome public.</title>
        <authorList>
            <person name="Liu C."/>
            <person name="Sun Q."/>
        </authorList>
    </citation>
    <scope>NUCLEOTIDE SEQUENCE [LARGE SCALE GENOMIC DNA]</scope>
    <source>
        <strain evidence="2 5">426_9</strain>
    </source>
</reference>
<evidence type="ECO:0008006" key="6">
    <source>
        <dbReference type="Google" id="ProtNLM"/>
    </source>
</evidence>
<dbReference type="EMBL" id="JACRTI010000004">
    <property type="protein sequence ID" value="MBC8600673.1"/>
    <property type="molecule type" value="Genomic_DNA"/>
</dbReference>
<evidence type="ECO:0000313" key="3">
    <source>
        <dbReference type="EMBL" id="RDU50672.1"/>
    </source>
</evidence>
<dbReference type="Proteomes" id="UP000629596">
    <property type="component" value="Unassembled WGS sequence"/>
</dbReference>
<gene>
    <name evidence="3" type="ORF">DWU89_02990</name>
    <name evidence="2" type="ORF">H8784_02940</name>
</gene>
<reference evidence="3 4" key="1">
    <citation type="submission" date="2018-07" db="EMBL/GenBank/DDBJ databases">
        <title>Parabacteroides acidifaciens nov. sp., isolated from human feces.</title>
        <authorList>
            <person name="Wang Y.J."/>
        </authorList>
    </citation>
    <scope>NUCLEOTIDE SEQUENCE [LARGE SCALE GENOMIC DNA]</scope>
    <source>
        <strain evidence="3 4">426-9</strain>
    </source>
</reference>
<proteinExistence type="predicted"/>
<feature type="transmembrane region" description="Helical" evidence="1">
    <location>
        <begin position="222"/>
        <end position="239"/>
    </location>
</feature>
<dbReference type="AlphaFoldDB" id="A0A3D8HIX2"/>
<keyword evidence="5" id="KW-1185">Reference proteome</keyword>
<protein>
    <recommendedName>
        <fullName evidence="6">Glycosyltransferase RgtA/B/C/D-like domain-containing protein</fullName>
    </recommendedName>
</protein>
<evidence type="ECO:0000256" key="1">
    <source>
        <dbReference type="SAM" id="Phobius"/>
    </source>
</evidence>
<evidence type="ECO:0000313" key="5">
    <source>
        <dbReference type="Proteomes" id="UP000629596"/>
    </source>
</evidence>
<sequence>MAKREVLLQSIAVVIFAVICFVFFRFACSADLFRKEQVDDLFTMSTFLSYLNKPAWFVCYAGNALISIVGLSGAPVLVTFVLLLEWWILISVLKRFRVGEMAPLYAFLPIVLEWGTYCHPGYLLHSILSTIVALFIFWRYTYIKNKWLSMLAGLLALPVIYFLAGNRLNIFVLLVLFYETCKEPKRWLYWCLLLVAGSIVPVWMGHFYSLTQEQAYLYPHNGLPAFFPPILFCFSLLLLQMKRFREMPCRVVPVTVMTCVLLALLGSVIYTYADF</sequence>
<feature type="transmembrane region" description="Helical" evidence="1">
    <location>
        <begin position="122"/>
        <end position="141"/>
    </location>
</feature>
<evidence type="ECO:0000313" key="2">
    <source>
        <dbReference type="EMBL" id="MBC8600673.1"/>
    </source>
</evidence>
<keyword evidence="1" id="KW-0472">Membrane</keyword>
<dbReference type="InterPro" id="IPR045692">
    <property type="entry name" value="DUF6057"/>
</dbReference>
<feature type="transmembrane region" description="Helical" evidence="1">
    <location>
        <begin position="251"/>
        <end position="273"/>
    </location>
</feature>
<accession>A0A3D8HIX2</accession>
<evidence type="ECO:0000313" key="4">
    <source>
        <dbReference type="Proteomes" id="UP000256321"/>
    </source>
</evidence>
<organism evidence="3 4">
    <name type="scientific">Parabacteroides acidifaciens</name>
    <dbReference type="NCBI Taxonomy" id="2290935"/>
    <lineage>
        <taxon>Bacteria</taxon>
        <taxon>Pseudomonadati</taxon>
        <taxon>Bacteroidota</taxon>
        <taxon>Bacteroidia</taxon>
        <taxon>Bacteroidales</taxon>
        <taxon>Tannerellaceae</taxon>
        <taxon>Parabacteroides</taxon>
    </lineage>
</organism>
<dbReference type="Pfam" id="PF19529">
    <property type="entry name" value="DUF6057"/>
    <property type="match status" value="1"/>
</dbReference>